<comment type="caution">
    <text evidence="3">The sequence shown here is derived from an EMBL/GenBank/DDBJ whole genome shotgun (WGS) entry which is preliminary data.</text>
</comment>
<feature type="transmembrane region" description="Helical" evidence="2">
    <location>
        <begin position="21"/>
        <end position="39"/>
    </location>
</feature>
<evidence type="ECO:0000256" key="1">
    <source>
        <dbReference type="SAM" id="MobiDB-lite"/>
    </source>
</evidence>
<keyword evidence="2" id="KW-0472">Membrane</keyword>
<feature type="region of interest" description="Disordered" evidence="1">
    <location>
        <begin position="419"/>
        <end position="440"/>
    </location>
</feature>
<feature type="transmembrane region" description="Helical" evidence="2">
    <location>
        <begin position="45"/>
        <end position="68"/>
    </location>
</feature>
<dbReference type="Proteomes" id="UP000519158">
    <property type="component" value="Unassembled WGS sequence"/>
</dbReference>
<accession>A0A7Y4D528</accession>
<keyword evidence="2" id="KW-0812">Transmembrane</keyword>
<reference evidence="3 4" key="1">
    <citation type="submission" date="2019-09" db="EMBL/GenBank/DDBJ databases">
        <title>Draft genome sequencing and comparative genomics of hatchery-associated Vibrios.</title>
        <authorList>
            <person name="Kehlet-Delgado H."/>
            <person name="Mueller R.S."/>
        </authorList>
    </citation>
    <scope>NUCLEOTIDE SEQUENCE [LARGE SCALE GENOMIC DNA]</scope>
    <source>
        <strain evidence="3 4">99-70-13A3</strain>
    </source>
</reference>
<dbReference type="RefSeq" id="WP_171328427.1">
    <property type="nucleotide sequence ID" value="NZ_CAWPOP010000035.1"/>
</dbReference>
<name>A0A7Y4D528_VIBSP</name>
<dbReference type="AlphaFoldDB" id="A0A7Y4D528"/>
<evidence type="ECO:0000313" key="4">
    <source>
        <dbReference type="Proteomes" id="UP000519158"/>
    </source>
</evidence>
<evidence type="ECO:0000256" key="2">
    <source>
        <dbReference type="SAM" id="Phobius"/>
    </source>
</evidence>
<sequence>MALNSKNNKRRPMTIWNTWHLKLVINKLFIKLAFLSGITNSLANFFSSSVILGIITLVQLAAGAILGANISLSFTSSNYSSLGISDLSIIIWSGIHSFTLYTVSFAVFLTLLRALADSYVSTQRQKLAIKLAKEQRSLPDSLWLRNYHKEYVPTVMTINNAIKQSFDSGDFDDVEIKKHITTLLEFARDMALSWDSNHKEGYAANLMLYAPSTLKIATYIKAHWNQNHMFFDANNPYSVKAQISGILYVAASANSETTFYGRKENEKNPPLILPVCLDEDLNTNKYLSKQRLPGAPEAFRLSSYYYTENLLVEIERWLNEDCWSHFSESQAQEIYERYKDDHSSRSLVSIPVKLPTHVQNIDTGVDLKKGSIVAVLNVYSQNTRMLRGNASDFNEFCRPLVSTLALCIAAYEIWTNLPPDENDKNNVTKESRPSKDDDEE</sequence>
<feature type="transmembrane region" description="Helical" evidence="2">
    <location>
        <begin position="89"/>
        <end position="116"/>
    </location>
</feature>
<proteinExistence type="predicted"/>
<feature type="compositionally biased region" description="Basic and acidic residues" evidence="1">
    <location>
        <begin position="421"/>
        <end position="440"/>
    </location>
</feature>
<gene>
    <name evidence="3" type="ORF">F0234_08335</name>
</gene>
<evidence type="ECO:0000313" key="3">
    <source>
        <dbReference type="EMBL" id="NOJ12764.1"/>
    </source>
</evidence>
<keyword evidence="2" id="KW-1133">Transmembrane helix</keyword>
<organism evidence="3 4">
    <name type="scientific">Vibrio splendidus</name>
    <dbReference type="NCBI Taxonomy" id="29497"/>
    <lineage>
        <taxon>Bacteria</taxon>
        <taxon>Pseudomonadati</taxon>
        <taxon>Pseudomonadota</taxon>
        <taxon>Gammaproteobacteria</taxon>
        <taxon>Vibrionales</taxon>
        <taxon>Vibrionaceae</taxon>
        <taxon>Vibrio</taxon>
    </lineage>
</organism>
<dbReference type="EMBL" id="VTXL01000005">
    <property type="protein sequence ID" value="NOJ12764.1"/>
    <property type="molecule type" value="Genomic_DNA"/>
</dbReference>
<protein>
    <submittedName>
        <fullName evidence="3">Uncharacterized protein</fullName>
    </submittedName>
</protein>